<dbReference type="PROSITE" id="PS51747">
    <property type="entry name" value="CYT_DCMP_DEAMINASES_2"/>
    <property type="match status" value="1"/>
</dbReference>
<feature type="domain" description="CMP/dCMP-type deaminase" evidence="4">
    <location>
        <begin position="248"/>
        <end position="374"/>
    </location>
</feature>
<dbReference type="CDD" id="cd13704">
    <property type="entry name" value="PBP2_HisK"/>
    <property type="match status" value="1"/>
</dbReference>
<keyword evidence="6" id="KW-1185">Reference proteome</keyword>
<dbReference type="eggNOG" id="COG0295">
    <property type="taxonomic scope" value="Bacteria"/>
</dbReference>
<dbReference type="GO" id="GO:0004126">
    <property type="term" value="F:cytidine deaminase activity"/>
    <property type="evidence" value="ECO:0007669"/>
    <property type="project" value="InterPro"/>
</dbReference>
<dbReference type="GO" id="GO:0008270">
    <property type="term" value="F:zinc ion binding"/>
    <property type="evidence" value="ECO:0007669"/>
    <property type="project" value="InterPro"/>
</dbReference>
<accession>E1QGB2</accession>
<dbReference type="InterPro" id="IPR002125">
    <property type="entry name" value="CMP_dCMP_dom"/>
</dbReference>
<dbReference type="SUPFAM" id="SSF53850">
    <property type="entry name" value="Periplasmic binding protein-like II"/>
    <property type="match status" value="1"/>
</dbReference>
<feature type="signal peptide" evidence="3">
    <location>
        <begin position="1"/>
        <end position="22"/>
    </location>
</feature>
<dbReference type="HOGENOM" id="CLU_718889_0_0_7"/>
<dbReference type="SUPFAM" id="SSF53927">
    <property type="entry name" value="Cytidine deaminase-like"/>
    <property type="match status" value="1"/>
</dbReference>
<feature type="chain" id="PRO_5003150366" evidence="3">
    <location>
        <begin position="23"/>
        <end position="374"/>
    </location>
</feature>
<keyword evidence="2 3" id="KW-0732">Signal</keyword>
<dbReference type="Pfam" id="PF00497">
    <property type="entry name" value="SBP_bac_3"/>
    <property type="match status" value="1"/>
</dbReference>
<reference evidence="5 6" key="1">
    <citation type="journal article" date="2010" name="Stand. Genomic Sci.">
        <title>Complete genome sequence of Desulfarculus baarsii type strain (2st14).</title>
        <authorList>
            <person name="Sun H."/>
            <person name="Spring S."/>
            <person name="Lapidus A."/>
            <person name="Davenport K."/>
            <person name="Del Rio T.G."/>
            <person name="Tice H."/>
            <person name="Nolan M."/>
            <person name="Copeland A."/>
            <person name="Cheng J.F."/>
            <person name="Lucas S."/>
            <person name="Tapia R."/>
            <person name="Goodwin L."/>
            <person name="Pitluck S."/>
            <person name="Ivanova N."/>
            <person name="Pagani I."/>
            <person name="Mavromatis K."/>
            <person name="Ovchinnikova G."/>
            <person name="Pati A."/>
            <person name="Chen A."/>
            <person name="Palaniappan K."/>
            <person name="Hauser L."/>
            <person name="Chang Y.J."/>
            <person name="Jeffries C.D."/>
            <person name="Detter J.C."/>
            <person name="Han C."/>
            <person name="Rohde M."/>
            <person name="Brambilla E."/>
            <person name="Goker M."/>
            <person name="Woyke T."/>
            <person name="Bristow J."/>
            <person name="Eisen J.A."/>
            <person name="Markowitz V."/>
            <person name="Hugenholtz P."/>
            <person name="Kyrpides N.C."/>
            <person name="Klenk H.P."/>
            <person name="Land M."/>
        </authorList>
    </citation>
    <scope>NUCLEOTIDE SEQUENCE [LARGE SCALE GENOMIC DNA]</scope>
    <source>
        <strain evidence="6">ATCC 33931 / DSM 2075 / LMG 7858 / VKM B-1802 / 2st14</strain>
    </source>
</reference>
<organism evidence="5 6">
    <name type="scientific">Desulfarculus baarsii (strain ATCC 33931 / DSM 2075 / LMG 7858 / VKM B-1802 / 2st14)</name>
    <dbReference type="NCBI Taxonomy" id="644282"/>
    <lineage>
        <taxon>Bacteria</taxon>
        <taxon>Pseudomonadati</taxon>
        <taxon>Thermodesulfobacteriota</taxon>
        <taxon>Desulfarculia</taxon>
        <taxon>Desulfarculales</taxon>
        <taxon>Desulfarculaceae</taxon>
        <taxon>Desulfarculus</taxon>
    </lineage>
</organism>
<protein>
    <submittedName>
        <fullName evidence="5">Extracellular solute-binding protein family 3</fullName>
    </submittedName>
</protein>
<dbReference type="AlphaFoldDB" id="E1QGB2"/>
<gene>
    <name evidence="5" type="ordered locus">Deba_0247</name>
</gene>
<dbReference type="Proteomes" id="UP000009047">
    <property type="component" value="Chromosome"/>
</dbReference>
<dbReference type="KEGG" id="dbr:Deba_0247"/>
<dbReference type="NCBIfam" id="NF004064">
    <property type="entry name" value="PRK05578.1"/>
    <property type="match status" value="1"/>
</dbReference>
<evidence type="ECO:0000256" key="2">
    <source>
        <dbReference type="ARBA" id="ARBA00022729"/>
    </source>
</evidence>
<dbReference type="PANTHER" id="PTHR35936:SF38">
    <property type="entry name" value="GLUTAMINE-BINDING PERIPLASMIC PROTEIN"/>
    <property type="match status" value="1"/>
</dbReference>
<dbReference type="STRING" id="644282.Deba_0247"/>
<dbReference type="Gene3D" id="3.40.140.10">
    <property type="entry name" value="Cytidine Deaminase, domain 2"/>
    <property type="match status" value="1"/>
</dbReference>
<dbReference type="Gene3D" id="3.40.190.10">
    <property type="entry name" value="Periplasmic binding protein-like II"/>
    <property type="match status" value="2"/>
</dbReference>
<dbReference type="PANTHER" id="PTHR35936">
    <property type="entry name" value="MEMBRANE-BOUND LYTIC MUREIN TRANSGLYCOSYLASE F"/>
    <property type="match status" value="1"/>
</dbReference>
<proteinExistence type="predicted"/>
<dbReference type="EMBL" id="CP002085">
    <property type="protein sequence ID" value="ADK83624.1"/>
    <property type="molecule type" value="Genomic_DNA"/>
</dbReference>
<dbReference type="CDD" id="cd01283">
    <property type="entry name" value="cytidine_deaminase"/>
    <property type="match status" value="1"/>
</dbReference>
<evidence type="ECO:0000259" key="4">
    <source>
        <dbReference type="PROSITE" id="PS51747"/>
    </source>
</evidence>
<dbReference type="InterPro" id="IPR016193">
    <property type="entry name" value="Cytidine_deaminase-like"/>
</dbReference>
<comment type="subunit">
    <text evidence="1">Homodimer.</text>
</comment>
<evidence type="ECO:0000256" key="1">
    <source>
        <dbReference type="ARBA" id="ARBA00011738"/>
    </source>
</evidence>
<dbReference type="InterPro" id="IPR001638">
    <property type="entry name" value="Solute-binding_3/MltF_N"/>
</dbReference>
<dbReference type="SMART" id="SM00062">
    <property type="entry name" value="PBPb"/>
    <property type="match status" value="1"/>
</dbReference>
<evidence type="ECO:0000313" key="6">
    <source>
        <dbReference type="Proteomes" id="UP000009047"/>
    </source>
</evidence>
<evidence type="ECO:0000313" key="5">
    <source>
        <dbReference type="EMBL" id="ADK83624.1"/>
    </source>
</evidence>
<evidence type="ECO:0000256" key="3">
    <source>
        <dbReference type="SAM" id="SignalP"/>
    </source>
</evidence>
<sequence length="374" mass="40659">MKKTIALLLAAILLTWAGPAIAGKREVIYAFDNAFPPFTYVEGGQPKGFEIDVLQQALEGSGFNLIMRPGPWDEIQRQLKAGNVQLSSGAAKTPQREKDLLFPDRPTCELDVRIFTAASSKIRTIADLDGRTVATQRGSLYQQLLAKKTKANLLLFDNEPQALQALNDGRADACVIAGRAGHFFIKNQGYKNISAVGTPIQVINIYYLIARDRPDLARAISQGLAAIQQDGRFERIYRRWFVPKLEEKEIKSLIEAATKASRMAYAPYSKFQVGAAVLSGAGVIHSGANVENALYNLTATALTTAVLKAVSAGDTDIKAVVNVLPGGALAAPSAVDRQLIYEFNRGAQVIMRGPDGKIIQPTVAELIPYPFDMR</sequence>
<dbReference type="eggNOG" id="COG0834">
    <property type="taxonomic scope" value="Bacteria"/>
</dbReference>
<dbReference type="Pfam" id="PF08211">
    <property type="entry name" value="dCMP_cyt_deam_2"/>
    <property type="match status" value="1"/>
</dbReference>
<name>E1QGB2_DESB2</name>
<dbReference type="RefSeq" id="WP_013257080.1">
    <property type="nucleotide sequence ID" value="NC_014365.1"/>
</dbReference>
<dbReference type="InterPro" id="IPR013171">
    <property type="entry name" value="Cyd/dCyd_deaminase_Zn-bd"/>
</dbReference>